<dbReference type="KEGG" id="kre:GWK63_11555"/>
<dbReference type="Pfam" id="PF01656">
    <property type="entry name" value="CbiA"/>
    <property type="match status" value="1"/>
</dbReference>
<dbReference type="InterPro" id="IPR029062">
    <property type="entry name" value="Class_I_gatase-like"/>
</dbReference>
<dbReference type="InterPro" id="IPR002586">
    <property type="entry name" value="CobQ/CobB/MinD/ParA_Nub-bd_dom"/>
</dbReference>
<comment type="function">
    <text evidence="6 7">Catalyzes amidations at positions B, D, E, and G on adenosylcobyrinic A,C-diamide. NH(2) groups are provided by glutamine, and one molecule of ATP is hydrogenolyzed for each amidation.</text>
</comment>
<dbReference type="InterPro" id="IPR027417">
    <property type="entry name" value="P-loop_NTPase"/>
</dbReference>
<dbReference type="GO" id="GO:0015420">
    <property type="term" value="F:ABC-type vitamin B12 transporter activity"/>
    <property type="evidence" value="ECO:0007669"/>
    <property type="project" value="UniProtKB-UniRule"/>
</dbReference>
<evidence type="ECO:0000256" key="7">
    <source>
        <dbReference type="HAMAP-Rule" id="MF_00028"/>
    </source>
</evidence>
<dbReference type="InterPro" id="IPR004459">
    <property type="entry name" value="CobQ_synth"/>
</dbReference>
<name>A0A181CCP5_9PROT</name>
<proteinExistence type="inferred from homology"/>
<dbReference type="GO" id="GO:0009236">
    <property type="term" value="P:cobalamin biosynthetic process"/>
    <property type="evidence" value="ECO:0007669"/>
    <property type="project" value="UniProtKB-UniRule"/>
</dbReference>
<dbReference type="GO" id="GO:0003824">
    <property type="term" value="F:catalytic activity"/>
    <property type="evidence" value="ECO:0007669"/>
    <property type="project" value="InterPro"/>
</dbReference>
<dbReference type="InterPro" id="IPR047045">
    <property type="entry name" value="CobQ_N"/>
</dbReference>
<feature type="active site" evidence="7">
    <location>
        <position position="431"/>
    </location>
</feature>
<dbReference type="EMBL" id="CP050139">
    <property type="protein sequence ID" value="QIP36030.1"/>
    <property type="molecule type" value="Genomic_DNA"/>
</dbReference>
<dbReference type="NCBIfam" id="TIGR00313">
    <property type="entry name" value="cobQ"/>
    <property type="match status" value="1"/>
</dbReference>
<keyword evidence="5 7" id="KW-0315">Glutamine amidotransferase</keyword>
<dbReference type="SUPFAM" id="SSF52540">
    <property type="entry name" value="P-loop containing nucleoside triphosphate hydrolases"/>
    <property type="match status" value="1"/>
</dbReference>
<dbReference type="InterPro" id="IPR033949">
    <property type="entry name" value="CobQ_GATase1"/>
</dbReference>
<dbReference type="PROSITE" id="PS51274">
    <property type="entry name" value="GATASE_COBBQ"/>
    <property type="match status" value="1"/>
</dbReference>
<dbReference type="HAMAP" id="MF_00028">
    <property type="entry name" value="CobQ"/>
    <property type="match status" value="1"/>
</dbReference>
<evidence type="ECO:0000256" key="1">
    <source>
        <dbReference type="ARBA" id="ARBA00004953"/>
    </source>
</evidence>
<gene>
    <name evidence="7" type="primary">cobQ</name>
    <name evidence="8" type="ORF">GWK63_11555</name>
</gene>
<keyword evidence="9" id="KW-1185">Reference proteome</keyword>
<dbReference type="SUPFAM" id="SSF52317">
    <property type="entry name" value="Class I glutamine amidotransferase-like"/>
    <property type="match status" value="1"/>
</dbReference>
<comment type="similarity">
    <text evidence="2 7">Belongs to the CobB/CobQ family. CobQ subfamily.</text>
</comment>
<evidence type="ECO:0000256" key="4">
    <source>
        <dbReference type="ARBA" id="ARBA00022573"/>
    </source>
</evidence>
<evidence type="ECO:0000313" key="9">
    <source>
        <dbReference type="Proteomes" id="UP000502533"/>
    </source>
</evidence>
<dbReference type="CDD" id="cd05389">
    <property type="entry name" value="CobQ_N"/>
    <property type="match status" value="1"/>
</dbReference>
<dbReference type="NCBIfam" id="NF001989">
    <property type="entry name" value="PRK00784.1"/>
    <property type="match status" value="1"/>
</dbReference>
<organism evidence="8 9">
    <name type="scientific">Komagataeibacter rhaeticus</name>
    <dbReference type="NCBI Taxonomy" id="215221"/>
    <lineage>
        <taxon>Bacteria</taxon>
        <taxon>Pseudomonadati</taxon>
        <taxon>Pseudomonadota</taxon>
        <taxon>Alphaproteobacteria</taxon>
        <taxon>Acetobacterales</taxon>
        <taxon>Acetobacteraceae</taxon>
        <taxon>Komagataeibacter</taxon>
    </lineage>
</organism>
<dbReference type="RefSeq" id="WP_007399540.1">
    <property type="nucleotide sequence ID" value="NZ_CP050139.1"/>
</dbReference>
<accession>A0A181CCP5</accession>
<dbReference type="InterPro" id="IPR011698">
    <property type="entry name" value="GATase_3"/>
</dbReference>
<sequence length="503" mass="52396">MPPRALMLQGTGSSVGKSVLVAGLARALVRRGLRVRPFKPQNMSNNAAVTQDGGEIGRAQALQARACGVPPVVDMNPVLLKPQGMTGSQLVVRGRVRGQVRARDFQSFKRGLMPEVLESFHSLAAQADIVLVEGAGSASEINLREDDIANMGFAQAAGIDVVLVGDIDRGGVIASLVGTQAVVAPQDARRIKGFIVNRMRGDPSLFAAGMGAVAARTGWRPIGLVPFLDRVRDLPAEDAADLAPGGPVAGGGIRIAVPCLPMIANFDDLDPLAAEDGVSLRMVARGQVLPPCDLIILPGAKATIADLAVLRAEGWDVDILAHVRRGGHVLGICGGYQMLGQGIADPDGIEGPPATVPGLGLLDVTTVLEGGKRLEDVTGLLLPERVRLRGYEMHMGRTDGPDHASRPLIDLDGRPDGAVSPSGRVWGTYVHGLLADGTARAALLARLGGVSHGHDHDVRIDMALDALADHLEAHLDIDALLALARPVNPASASAQAPCEQAEG</sequence>
<dbReference type="Gene3D" id="3.40.50.300">
    <property type="entry name" value="P-loop containing nucleotide triphosphate hydrolases"/>
    <property type="match status" value="1"/>
</dbReference>
<protein>
    <recommendedName>
        <fullName evidence="3 7">Cobyric acid synthase</fullName>
    </recommendedName>
</protein>
<dbReference type="UniPathway" id="UPA00148"/>
<dbReference type="AlphaFoldDB" id="A0A181CCP5"/>
<comment type="pathway">
    <text evidence="1 7">Cofactor biosynthesis; adenosylcobalamin biosynthesis.</text>
</comment>
<dbReference type="Gene3D" id="3.40.50.880">
    <property type="match status" value="1"/>
</dbReference>
<feature type="active site" description="Nucleophile" evidence="7">
    <location>
        <position position="333"/>
    </location>
</feature>
<dbReference type="PANTHER" id="PTHR21343">
    <property type="entry name" value="DETHIOBIOTIN SYNTHETASE"/>
    <property type="match status" value="1"/>
</dbReference>
<dbReference type="Proteomes" id="UP000502533">
    <property type="component" value="Chromosome"/>
</dbReference>
<dbReference type="CDD" id="cd01750">
    <property type="entry name" value="GATase1_CobQ"/>
    <property type="match status" value="1"/>
</dbReference>
<dbReference type="Pfam" id="PF07685">
    <property type="entry name" value="GATase_3"/>
    <property type="match status" value="1"/>
</dbReference>
<evidence type="ECO:0000256" key="6">
    <source>
        <dbReference type="ARBA" id="ARBA00025166"/>
    </source>
</evidence>
<evidence type="ECO:0000256" key="5">
    <source>
        <dbReference type="ARBA" id="ARBA00022962"/>
    </source>
</evidence>
<dbReference type="PANTHER" id="PTHR21343:SF1">
    <property type="entry name" value="COBYRIC ACID SYNTHASE"/>
    <property type="match status" value="1"/>
</dbReference>
<dbReference type="GeneID" id="85022798"/>
<keyword evidence="4 7" id="KW-0169">Cobalamin biosynthesis</keyword>
<reference evidence="8 9" key="1">
    <citation type="submission" date="2020-03" db="EMBL/GenBank/DDBJ databases">
        <title>Isolation of cellulose-producing strains, genome characterization and application of the synthesized cellulose films as an economical and sustainable material for piezoelectric sensor construction.</title>
        <authorList>
            <person name="Mangayil R.K."/>
        </authorList>
    </citation>
    <scope>NUCLEOTIDE SEQUENCE [LARGE SCALE GENOMIC DNA]</scope>
    <source>
        <strain evidence="8 9">ENS 9a1a</strain>
    </source>
</reference>
<evidence type="ECO:0000256" key="3">
    <source>
        <dbReference type="ARBA" id="ARBA00019833"/>
    </source>
</evidence>
<evidence type="ECO:0000256" key="2">
    <source>
        <dbReference type="ARBA" id="ARBA00006205"/>
    </source>
</evidence>
<evidence type="ECO:0000313" key="8">
    <source>
        <dbReference type="EMBL" id="QIP36030.1"/>
    </source>
</evidence>